<dbReference type="EMBL" id="LN554846">
    <property type="protein sequence ID" value="CED71070.1"/>
    <property type="molecule type" value="Genomic_DNA"/>
</dbReference>
<dbReference type="KEGG" id="awd:AWOD_I_0979"/>
<reference evidence="2" key="1">
    <citation type="submission" date="2014-09" db="EMBL/GenBank/DDBJ databases">
        <authorList>
            <person name="Hjerde E."/>
        </authorList>
    </citation>
    <scope>NUCLEOTIDE SEQUENCE [LARGE SCALE GENOMIC DNA]</scope>
    <source>
        <strain evidence="2">06/09/139</strain>
    </source>
</reference>
<dbReference type="Proteomes" id="UP000032427">
    <property type="component" value="Chromosome 1"/>
</dbReference>
<dbReference type="OrthoDB" id="5919530at2"/>
<dbReference type="PROSITE" id="PS51257">
    <property type="entry name" value="PROKAR_LIPOPROTEIN"/>
    <property type="match status" value="1"/>
</dbReference>
<dbReference type="PATRIC" id="fig|80852.17.peg.997"/>
<dbReference type="AlphaFoldDB" id="A0A090IRW7"/>
<organism evidence="1 2">
    <name type="scientific">Aliivibrio wodanis</name>
    <dbReference type="NCBI Taxonomy" id="80852"/>
    <lineage>
        <taxon>Bacteria</taxon>
        <taxon>Pseudomonadati</taxon>
        <taxon>Pseudomonadota</taxon>
        <taxon>Gammaproteobacteria</taxon>
        <taxon>Vibrionales</taxon>
        <taxon>Vibrionaceae</taxon>
        <taxon>Aliivibrio</taxon>
    </lineage>
</organism>
<evidence type="ECO:0000313" key="2">
    <source>
        <dbReference type="Proteomes" id="UP000032427"/>
    </source>
</evidence>
<gene>
    <name evidence="1" type="ORF">AWOD_I_0979</name>
</gene>
<name>A0A090IRW7_9GAMM</name>
<accession>A0A090IRW7</accession>
<protein>
    <submittedName>
        <fullName evidence="1">Putative lipoprotein</fullName>
    </submittedName>
</protein>
<sequence>MLIQKNGIFLCLATLFISGCNDKLDITFNQSVGLVEETEIEITEALKGIAIIDNFEWRNKPSDYSEDEDRVTWYKVRLEMSADELNPNYSIPQISKIIKNHFAYQEQDITLTIDIFEKSKQVLKTLAIEEDLQITTKLDWKKARTNIFYMNKEKFSYQSTREFFCAISVPLKTKIQPLTYQYHKEPGLNGIEIIKASNGKKDNLTFEALNIKKLTGLPVDDDLFTIKLQSTSASGEKYGKAFLIFKHLGETKFDKYAIYDNVSAPDNATKEMCEELLMIRANSNLFGAASHFTANGNIRSIRMVY</sequence>
<dbReference type="HOGENOM" id="CLU_943004_0_0_6"/>
<dbReference type="GeneID" id="28540545"/>
<keyword evidence="2" id="KW-1185">Reference proteome</keyword>
<proteinExistence type="predicted"/>
<keyword evidence="1" id="KW-0449">Lipoprotein</keyword>
<evidence type="ECO:0000313" key="1">
    <source>
        <dbReference type="EMBL" id="CED71070.1"/>
    </source>
</evidence>